<dbReference type="RefSeq" id="WP_015236991.1">
    <property type="nucleotide sequence ID" value="NC_019793.1"/>
</dbReference>
<accession>L0A487</accession>
<organism evidence="2 3">
    <name type="scientific">Deinococcus peraridilitoris (strain DSM 19664 / LMG 22246 / CIP 109416 / KR-200)</name>
    <dbReference type="NCBI Taxonomy" id="937777"/>
    <lineage>
        <taxon>Bacteria</taxon>
        <taxon>Thermotogati</taxon>
        <taxon>Deinococcota</taxon>
        <taxon>Deinococci</taxon>
        <taxon>Deinococcales</taxon>
        <taxon>Deinococcaceae</taxon>
        <taxon>Deinococcus</taxon>
    </lineage>
</organism>
<name>L0A487_DEIPD</name>
<evidence type="ECO:0000256" key="1">
    <source>
        <dbReference type="SAM" id="MobiDB-lite"/>
    </source>
</evidence>
<dbReference type="InterPro" id="IPR011990">
    <property type="entry name" value="TPR-like_helical_dom_sf"/>
</dbReference>
<dbReference type="HOGENOM" id="CLU_097087_0_0_0"/>
<sequence length="241" mass="24926">MRLDDLLTRVSAGQYAEARTALSSFSPVPEELPQAARLALELGCPSLSVRWWQEALAAGTGEDLQVRLGHAAALCRLGAGAAAWHALQPAPLTARVAVLRARALSLWSGTQGTDPPGDVLEASGQARDLARQEGDAAALVAAVTLIAETLLARGEARAALHALAEGLKVTEVAGQAADAHLLAVLAHVQMRVGSPRKAQATAEKALQRSRPASPARVQALRALGRLEEAATEASAGELTGT</sequence>
<dbReference type="PATRIC" id="fig|937777.3.peg.3266"/>
<dbReference type="AlphaFoldDB" id="L0A487"/>
<evidence type="ECO:0000313" key="2">
    <source>
        <dbReference type="EMBL" id="AFZ68693.1"/>
    </source>
</evidence>
<dbReference type="EMBL" id="CP003382">
    <property type="protein sequence ID" value="AFZ68693.1"/>
    <property type="molecule type" value="Genomic_DNA"/>
</dbReference>
<gene>
    <name evidence="2" type="ordered locus">Deipe_3250</name>
</gene>
<evidence type="ECO:0008006" key="4">
    <source>
        <dbReference type="Google" id="ProtNLM"/>
    </source>
</evidence>
<feature type="region of interest" description="Disordered" evidence="1">
    <location>
        <begin position="196"/>
        <end position="215"/>
    </location>
</feature>
<reference evidence="3" key="1">
    <citation type="submission" date="2012-03" db="EMBL/GenBank/DDBJ databases">
        <title>Complete sequence of chromosome of Deinococcus peraridilitoris DSM 19664.</title>
        <authorList>
            <person name="Lucas S."/>
            <person name="Copeland A."/>
            <person name="Lapidus A."/>
            <person name="Glavina del Rio T."/>
            <person name="Dalin E."/>
            <person name="Tice H."/>
            <person name="Bruce D."/>
            <person name="Goodwin L."/>
            <person name="Pitluck S."/>
            <person name="Peters L."/>
            <person name="Mikhailova N."/>
            <person name="Lu M."/>
            <person name="Kyrpides N."/>
            <person name="Mavromatis K."/>
            <person name="Ivanova N."/>
            <person name="Brettin T."/>
            <person name="Detter J.C."/>
            <person name="Han C."/>
            <person name="Larimer F."/>
            <person name="Land M."/>
            <person name="Hauser L."/>
            <person name="Markowitz V."/>
            <person name="Cheng J.-F."/>
            <person name="Hugenholtz P."/>
            <person name="Woyke T."/>
            <person name="Wu D."/>
            <person name="Pukall R."/>
            <person name="Steenblock K."/>
            <person name="Brambilla E."/>
            <person name="Klenk H.-P."/>
            <person name="Eisen J.A."/>
        </authorList>
    </citation>
    <scope>NUCLEOTIDE SEQUENCE [LARGE SCALE GENOMIC DNA]</scope>
    <source>
        <strain evidence="3">DSM 19664 / LMG 22246 / CIP 109416 / KR-200</strain>
    </source>
</reference>
<dbReference type="Proteomes" id="UP000010467">
    <property type="component" value="Chromosome"/>
</dbReference>
<keyword evidence="3" id="KW-1185">Reference proteome</keyword>
<dbReference type="OrthoDB" id="71291at2"/>
<dbReference type="SUPFAM" id="SSF48452">
    <property type="entry name" value="TPR-like"/>
    <property type="match status" value="1"/>
</dbReference>
<dbReference type="KEGG" id="dpd:Deipe_3250"/>
<proteinExistence type="predicted"/>
<dbReference type="STRING" id="937777.Deipe_3250"/>
<protein>
    <recommendedName>
        <fullName evidence="4">Tetratricopeptide repeat protein</fullName>
    </recommendedName>
</protein>
<evidence type="ECO:0000313" key="3">
    <source>
        <dbReference type="Proteomes" id="UP000010467"/>
    </source>
</evidence>